<dbReference type="EMBL" id="JAQIZT010000009">
    <property type="protein sequence ID" value="KAJ6985890.1"/>
    <property type="molecule type" value="Genomic_DNA"/>
</dbReference>
<gene>
    <name evidence="1" type="ORF">NC653_023732</name>
</gene>
<protein>
    <submittedName>
        <fullName evidence="1">Uncharacterized protein</fullName>
    </submittedName>
</protein>
<dbReference type="AlphaFoldDB" id="A0AAD6MJG0"/>
<reference evidence="1" key="1">
    <citation type="journal article" date="2023" name="Mol. Ecol. Resour.">
        <title>Chromosome-level genome assembly of a triploid poplar Populus alba 'Berolinensis'.</title>
        <authorList>
            <person name="Chen S."/>
            <person name="Yu Y."/>
            <person name="Wang X."/>
            <person name="Wang S."/>
            <person name="Zhang T."/>
            <person name="Zhou Y."/>
            <person name="He R."/>
            <person name="Meng N."/>
            <person name="Wang Y."/>
            <person name="Liu W."/>
            <person name="Liu Z."/>
            <person name="Liu J."/>
            <person name="Guo Q."/>
            <person name="Huang H."/>
            <person name="Sederoff R.R."/>
            <person name="Wang G."/>
            <person name="Qu G."/>
            <person name="Chen S."/>
        </authorList>
    </citation>
    <scope>NUCLEOTIDE SEQUENCE</scope>
    <source>
        <strain evidence="1">SC-2020</strain>
    </source>
</reference>
<proteinExistence type="predicted"/>
<dbReference type="Proteomes" id="UP001164929">
    <property type="component" value="Chromosome 9"/>
</dbReference>
<accession>A0AAD6MJG0</accession>
<evidence type="ECO:0000313" key="2">
    <source>
        <dbReference type="Proteomes" id="UP001164929"/>
    </source>
</evidence>
<sequence>MFKTVAVGAILAIGLRGLSVVHSTTLPLIFARSRVLSMQKLGAGSLGLYTNLGRERVLP</sequence>
<comment type="caution">
    <text evidence="1">The sequence shown here is derived from an EMBL/GenBank/DDBJ whole genome shotgun (WGS) entry which is preliminary data.</text>
</comment>
<organism evidence="1 2">
    <name type="scientific">Populus alba x Populus x berolinensis</name>
    <dbReference type="NCBI Taxonomy" id="444605"/>
    <lineage>
        <taxon>Eukaryota</taxon>
        <taxon>Viridiplantae</taxon>
        <taxon>Streptophyta</taxon>
        <taxon>Embryophyta</taxon>
        <taxon>Tracheophyta</taxon>
        <taxon>Spermatophyta</taxon>
        <taxon>Magnoliopsida</taxon>
        <taxon>eudicotyledons</taxon>
        <taxon>Gunneridae</taxon>
        <taxon>Pentapetalae</taxon>
        <taxon>rosids</taxon>
        <taxon>fabids</taxon>
        <taxon>Malpighiales</taxon>
        <taxon>Salicaceae</taxon>
        <taxon>Saliceae</taxon>
        <taxon>Populus</taxon>
    </lineage>
</organism>
<keyword evidence="2" id="KW-1185">Reference proteome</keyword>
<evidence type="ECO:0000313" key="1">
    <source>
        <dbReference type="EMBL" id="KAJ6985890.1"/>
    </source>
</evidence>
<name>A0AAD6MJG0_9ROSI</name>